<evidence type="ECO:0000256" key="1">
    <source>
        <dbReference type="SAM" id="Coils"/>
    </source>
</evidence>
<name>A0ABV4JMX3_9BACT</name>
<keyword evidence="1" id="KW-0175">Coiled coil</keyword>
<evidence type="ECO:0000313" key="3">
    <source>
        <dbReference type="Proteomes" id="UP001568358"/>
    </source>
</evidence>
<comment type="caution">
    <text evidence="2">The sequence shown here is derived from an EMBL/GenBank/DDBJ whole genome shotgun (WGS) entry which is preliminary data.</text>
</comment>
<dbReference type="EMBL" id="JBFSOO010000001">
    <property type="protein sequence ID" value="MEZ6852110.1"/>
    <property type="molecule type" value="Genomic_DNA"/>
</dbReference>
<proteinExistence type="predicted"/>
<accession>A0ABV4JMX3</accession>
<sequence length="147" mass="16275">MPHFRAKKRCQYGGNVYDKNAVEQFFTPISAQSWEAMDAEGEELLIYPDEPKTKNDEVQISGLELAELQGLYSAVVADLATERAEGQKIKVQLEELEDDFGVLKVENDTLAKAAEAATELQQKVAALKKMVADNENKSVLEEAITAL</sequence>
<feature type="coiled-coil region" evidence="1">
    <location>
        <begin position="79"/>
        <end position="137"/>
    </location>
</feature>
<keyword evidence="3" id="KW-1185">Reference proteome</keyword>
<dbReference type="Proteomes" id="UP001568358">
    <property type="component" value="Unassembled WGS sequence"/>
</dbReference>
<gene>
    <name evidence="2" type="ORF">AB2Z07_00955</name>
</gene>
<reference evidence="2 3" key="1">
    <citation type="submission" date="2024-07" db="EMBL/GenBank/DDBJ databases">
        <title>Active virus-host system and metabolic interactions in a Lokiarchaeon culture.</title>
        <authorList>
            <person name="Ponce Toledo R.I."/>
            <person name="Rodrigues Oliveira T."/>
            <person name="Schleper C."/>
        </authorList>
    </citation>
    <scope>NUCLEOTIDE SEQUENCE [LARGE SCALE GENOMIC DNA]</scope>
    <source>
        <strain evidence="2 3">B35</strain>
    </source>
</reference>
<organism evidence="2 3">
    <name type="scientific">Halodesulfovibrio aestuarii</name>
    <dbReference type="NCBI Taxonomy" id="126333"/>
    <lineage>
        <taxon>Bacteria</taxon>
        <taxon>Pseudomonadati</taxon>
        <taxon>Thermodesulfobacteriota</taxon>
        <taxon>Desulfovibrionia</taxon>
        <taxon>Desulfovibrionales</taxon>
        <taxon>Desulfovibrionaceae</taxon>
        <taxon>Halodesulfovibrio</taxon>
    </lineage>
</organism>
<evidence type="ECO:0000313" key="2">
    <source>
        <dbReference type="EMBL" id="MEZ6852110.1"/>
    </source>
</evidence>
<dbReference type="RefSeq" id="WP_371149783.1">
    <property type="nucleotide sequence ID" value="NZ_JBFSOO010000001.1"/>
</dbReference>
<protein>
    <submittedName>
        <fullName evidence="2">Uncharacterized protein</fullName>
    </submittedName>
</protein>